<dbReference type="InterPro" id="IPR024459">
    <property type="entry name" value="Acb1-like_N"/>
</dbReference>
<organism evidence="3">
    <name type="scientific">Myoviridae sp. ctiu99</name>
    <dbReference type="NCBI Taxonomy" id="2825158"/>
    <lineage>
        <taxon>Viruses</taxon>
        <taxon>Duplodnaviria</taxon>
        <taxon>Heunggongvirae</taxon>
        <taxon>Uroviricota</taxon>
        <taxon>Caudoviricetes</taxon>
    </lineage>
</organism>
<sequence>MTRRRKYKKSRAEPAAVMNSTAVKTTDAFQNPLTRSGAFMPNVLESTMYPLTRFSQNWQLLNSLYRSHWVIRRIIDVIPSDMLKNGYKILSQMPPDQLKKVTQLERQTKLTLKIKEGLRWGRLYGGAAGVILLDGHDDILDKPLDYDMVMPGSFKGLLIVDRWSGISPDEELVTDISDPEFGLPDYYTITAEGMERGIRVHHSRICRFMGRDLPYIEKLAETYWGASEIEHVYDELKKRDNVSWNMAMLTFMANLRTVKMEGMGQILGLGGEKAQEQLYNTIQAMNAMMNNNSLQIIGENDEYESHQYTFSGLGEVYDRFMMDVAGAAEIPVTKLFGRSPAGMNATGESDMQNYYDTIEERQESELRPIYDKLLPIMMLSCFGAIPDDFDFAFNPVRRPKDDEMADLASKNTDSVTKAFDSGMISQRTALKELRQQSETTGMWSNITDEDIEKADAEVSRPDEAMGALPFGDSPQQMTMDAAWEESKHPRGPDGKFGTGSASTNMSETGTIEASPAGTNSFKVQGFRNKQKLRNHWKNGRTHQAEYPDFTMEQYEKRAVELAEMPVGGSIQGHADKDGNVIRYDADTNDFVKGNPNKGITTMFKPAEGKAYYLKQREEDLKHGGKT</sequence>
<dbReference type="NCBIfam" id="TIGR01555">
    <property type="entry name" value="phge_rel_HI1409"/>
    <property type="match status" value="1"/>
</dbReference>
<dbReference type="Pfam" id="PF06381">
    <property type="entry name" value="Phage_portal_3"/>
    <property type="match status" value="1"/>
</dbReference>
<reference evidence="3" key="1">
    <citation type="journal article" date="2021" name="Proc. Natl. Acad. Sci. U.S.A.">
        <title>A Catalog of Tens of Thousands of Viruses from Human Metagenomes Reveals Hidden Associations with Chronic Diseases.</title>
        <authorList>
            <person name="Tisza M.J."/>
            <person name="Buck C.B."/>
        </authorList>
    </citation>
    <scope>NUCLEOTIDE SEQUENCE</scope>
    <source>
        <strain evidence="3">Ctiu99</strain>
    </source>
</reference>
<dbReference type="InterPro" id="IPR006445">
    <property type="entry name" value="Phage-assoc_HI1409"/>
</dbReference>
<evidence type="ECO:0000313" key="3">
    <source>
        <dbReference type="EMBL" id="DAD98235.1"/>
    </source>
</evidence>
<protein>
    <submittedName>
        <fullName evidence="3">Portal</fullName>
    </submittedName>
</protein>
<evidence type="ECO:0000256" key="1">
    <source>
        <dbReference type="SAM" id="MobiDB-lite"/>
    </source>
</evidence>
<evidence type="ECO:0000259" key="2">
    <source>
        <dbReference type="Pfam" id="PF06381"/>
    </source>
</evidence>
<proteinExistence type="predicted"/>
<accession>A0A8S5NW78</accession>
<feature type="domain" description="Anti-CBASS protein Acb1-like N-terminal" evidence="2">
    <location>
        <begin position="61"/>
        <end position="417"/>
    </location>
</feature>
<feature type="region of interest" description="Disordered" evidence="1">
    <location>
        <begin position="485"/>
        <end position="505"/>
    </location>
</feature>
<name>A0A8S5NW78_9CAUD</name>
<dbReference type="EMBL" id="BK015257">
    <property type="protein sequence ID" value="DAD98235.1"/>
    <property type="molecule type" value="Genomic_DNA"/>
</dbReference>